<sequence>MSSYDGPNTIYAALALTLGFTWATVETSFQEFGGISEVRGSPVYVVIIQLIPSPARRPFSPRLCPTLFVVVTTPVGL</sequence>
<evidence type="ECO:0000256" key="1">
    <source>
        <dbReference type="SAM" id="SignalP"/>
    </source>
</evidence>
<keyword evidence="3" id="KW-1185">Reference proteome</keyword>
<feature type="signal peptide" evidence="1">
    <location>
        <begin position="1"/>
        <end position="23"/>
    </location>
</feature>
<protein>
    <submittedName>
        <fullName evidence="2">Uncharacterized protein</fullName>
    </submittedName>
</protein>
<evidence type="ECO:0000313" key="2">
    <source>
        <dbReference type="EMBL" id="KAF9490574.1"/>
    </source>
</evidence>
<feature type="chain" id="PRO_5040163338" evidence="1">
    <location>
        <begin position="24"/>
        <end position="77"/>
    </location>
</feature>
<proteinExistence type="predicted"/>
<accession>A0A9P5ZQL9</accession>
<comment type="caution">
    <text evidence="2">The sequence shown here is derived from an EMBL/GenBank/DDBJ whole genome shotgun (WGS) entry which is preliminary data.</text>
</comment>
<gene>
    <name evidence="2" type="ORF">BDN71DRAFT_1454072</name>
</gene>
<dbReference type="EMBL" id="MU154638">
    <property type="protein sequence ID" value="KAF9490574.1"/>
    <property type="molecule type" value="Genomic_DNA"/>
</dbReference>
<dbReference type="Proteomes" id="UP000807025">
    <property type="component" value="Unassembled WGS sequence"/>
</dbReference>
<name>A0A9P5ZQL9_PLEER</name>
<evidence type="ECO:0000313" key="3">
    <source>
        <dbReference type="Proteomes" id="UP000807025"/>
    </source>
</evidence>
<organism evidence="2 3">
    <name type="scientific">Pleurotus eryngii</name>
    <name type="common">Boletus of the steppes</name>
    <dbReference type="NCBI Taxonomy" id="5323"/>
    <lineage>
        <taxon>Eukaryota</taxon>
        <taxon>Fungi</taxon>
        <taxon>Dikarya</taxon>
        <taxon>Basidiomycota</taxon>
        <taxon>Agaricomycotina</taxon>
        <taxon>Agaricomycetes</taxon>
        <taxon>Agaricomycetidae</taxon>
        <taxon>Agaricales</taxon>
        <taxon>Pleurotineae</taxon>
        <taxon>Pleurotaceae</taxon>
        <taxon>Pleurotus</taxon>
    </lineage>
</organism>
<dbReference type="AlphaFoldDB" id="A0A9P5ZQL9"/>
<reference evidence="2" key="1">
    <citation type="submission" date="2020-11" db="EMBL/GenBank/DDBJ databases">
        <authorList>
            <consortium name="DOE Joint Genome Institute"/>
            <person name="Ahrendt S."/>
            <person name="Riley R."/>
            <person name="Andreopoulos W."/>
            <person name="Labutti K."/>
            <person name="Pangilinan J."/>
            <person name="Ruiz-Duenas F.J."/>
            <person name="Barrasa J.M."/>
            <person name="Sanchez-Garcia M."/>
            <person name="Camarero S."/>
            <person name="Miyauchi S."/>
            <person name="Serrano A."/>
            <person name="Linde D."/>
            <person name="Babiker R."/>
            <person name="Drula E."/>
            <person name="Ayuso-Fernandez I."/>
            <person name="Pacheco R."/>
            <person name="Padilla G."/>
            <person name="Ferreira P."/>
            <person name="Barriuso J."/>
            <person name="Kellner H."/>
            <person name="Castanera R."/>
            <person name="Alfaro M."/>
            <person name="Ramirez L."/>
            <person name="Pisabarro A.G."/>
            <person name="Kuo A."/>
            <person name="Tritt A."/>
            <person name="Lipzen A."/>
            <person name="He G."/>
            <person name="Yan M."/>
            <person name="Ng V."/>
            <person name="Cullen D."/>
            <person name="Martin F."/>
            <person name="Rosso M.-N."/>
            <person name="Henrissat B."/>
            <person name="Hibbett D."/>
            <person name="Martinez A.T."/>
            <person name="Grigoriev I.V."/>
        </authorList>
    </citation>
    <scope>NUCLEOTIDE SEQUENCE</scope>
    <source>
        <strain evidence="2">ATCC 90797</strain>
    </source>
</reference>
<keyword evidence="1" id="KW-0732">Signal</keyword>